<comment type="caution">
    <text evidence="2">The sequence shown here is derived from an EMBL/GenBank/DDBJ whole genome shotgun (WGS) entry which is preliminary data.</text>
</comment>
<dbReference type="SMART" id="SM00033">
    <property type="entry name" value="CH"/>
    <property type="match status" value="1"/>
</dbReference>
<dbReference type="InterPro" id="IPR050606">
    <property type="entry name" value="Calponin-like"/>
</dbReference>
<dbReference type="SUPFAM" id="SSF47576">
    <property type="entry name" value="Calponin-homology domain, CH-domain"/>
    <property type="match status" value="1"/>
</dbReference>
<evidence type="ECO:0000313" key="2">
    <source>
        <dbReference type="EMBL" id="KAK6191752.1"/>
    </source>
</evidence>
<accession>A0AAN8K7T6</accession>
<organism evidence="2 3">
    <name type="scientific">Patella caerulea</name>
    <name type="common">Rayed Mediterranean limpet</name>
    <dbReference type="NCBI Taxonomy" id="87958"/>
    <lineage>
        <taxon>Eukaryota</taxon>
        <taxon>Metazoa</taxon>
        <taxon>Spiralia</taxon>
        <taxon>Lophotrochozoa</taxon>
        <taxon>Mollusca</taxon>
        <taxon>Gastropoda</taxon>
        <taxon>Patellogastropoda</taxon>
        <taxon>Patelloidea</taxon>
        <taxon>Patellidae</taxon>
        <taxon>Patella</taxon>
    </lineage>
</organism>
<feature type="domain" description="Calponin-homology (CH)" evidence="1">
    <location>
        <begin position="27"/>
        <end position="142"/>
    </location>
</feature>
<keyword evidence="3" id="KW-1185">Reference proteome</keyword>
<name>A0AAN8K7T6_PATCE</name>
<reference evidence="2 3" key="1">
    <citation type="submission" date="2024-01" db="EMBL/GenBank/DDBJ databases">
        <title>The genome of the rayed Mediterranean limpet Patella caerulea (Linnaeus, 1758).</title>
        <authorList>
            <person name="Anh-Thu Weber A."/>
            <person name="Halstead-Nussloch G."/>
        </authorList>
    </citation>
    <scope>NUCLEOTIDE SEQUENCE [LARGE SCALE GENOMIC DNA]</scope>
    <source>
        <strain evidence="2">AATW-2023a</strain>
        <tissue evidence="2">Whole specimen</tissue>
    </source>
</reference>
<dbReference type="PROSITE" id="PS50021">
    <property type="entry name" value="CH"/>
    <property type="match status" value="1"/>
</dbReference>
<dbReference type="GO" id="GO:0015629">
    <property type="term" value="C:actin cytoskeleton"/>
    <property type="evidence" value="ECO:0007669"/>
    <property type="project" value="TreeGrafter"/>
</dbReference>
<dbReference type="GO" id="GO:0051015">
    <property type="term" value="F:actin filament binding"/>
    <property type="evidence" value="ECO:0007669"/>
    <property type="project" value="TreeGrafter"/>
</dbReference>
<dbReference type="InterPro" id="IPR001715">
    <property type="entry name" value="CH_dom"/>
</dbReference>
<protein>
    <recommendedName>
        <fullName evidence="1">Calponin-homology (CH) domain-containing protein</fullName>
    </recommendedName>
</protein>
<gene>
    <name evidence="2" type="ORF">SNE40_003355</name>
</gene>
<sequence>MSRASKSGLAADIERKLERQYDEAEANKVPDAVRVWILATLGEKLDSVGTDFKSLAAFLKDGTVLCRFINVLLKSEGKAPIAFQKKCSSPFVTMTNIENFNKGALQYGLGKEALFQTTDLYESKKGPFLNVINCLHSLGTMANGKGFEVKYTGVDEPLLNRD</sequence>
<dbReference type="PANTHER" id="PTHR47385">
    <property type="entry name" value="CALPONIN"/>
    <property type="match status" value="1"/>
</dbReference>
<dbReference type="Pfam" id="PF00307">
    <property type="entry name" value="CH"/>
    <property type="match status" value="1"/>
</dbReference>
<dbReference type="InterPro" id="IPR036872">
    <property type="entry name" value="CH_dom_sf"/>
</dbReference>
<dbReference type="InterPro" id="IPR003096">
    <property type="entry name" value="SM22_calponin"/>
</dbReference>
<dbReference type="GO" id="GO:0007015">
    <property type="term" value="P:actin filament organization"/>
    <property type="evidence" value="ECO:0007669"/>
    <property type="project" value="TreeGrafter"/>
</dbReference>
<dbReference type="AlphaFoldDB" id="A0AAN8K7T6"/>
<proteinExistence type="predicted"/>
<evidence type="ECO:0000313" key="3">
    <source>
        <dbReference type="Proteomes" id="UP001347796"/>
    </source>
</evidence>
<dbReference type="PANTHER" id="PTHR47385:SF24">
    <property type="entry name" value="MUSCLE-SPECIFIC PROTEIN 20"/>
    <property type="match status" value="1"/>
</dbReference>
<dbReference type="EMBL" id="JAZGQO010000002">
    <property type="protein sequence ID" value="KAK6191752.1"/>
    <property type="molecule type" value="Genomic_DNA"/>
</dbReference>
<dbReference type="Gene3D" id="1.10.418.10">
    <property type="entry name" value="Calponin-like domain"/>
    <property type="match status" value="1"/>
</dbReference>
<dbReference type="Proteomes" id="UP001347796">
    <property type="component" value="Unassembled WGS sequence"/>
</dbReference>
<dbReference type="PRINTS" id="PR00888">
    <property type="entry name" value="SM22CALPONIN"/>
</dbReference>
<evidence type="ECO:0000259" key="1">
    <source>
        <dbReference type="PROSITE" id="PS50021"/>
    </source>
</evidence>